<dbReference type="Gene3D" id="3.30.70.1230">
    <property type="entry name" value="Nucleotide cyclase"/>
    <property type="match status" value="1"/>
</dbReference>
<dbReference type="AlphaFoldDB" id="B0CBD9"/>
<keyword evidence="6" id="KW-1185">Reference proteome</keyword>
<dbReference type="InterPro" id="IPR024983">
    <property type="entry name" value="CHAT_dom"/>
</dbReference>
<dbReference type="Pfam" id="PF05226">
    <property type="entry name" value="CHASE2"/>
    <property type="match status" value="1"/>
</dbReference>
<dbReference type="GO" id="GO:0004016">
    <property type="term" value="F:adenylate cyclase activity"/>
    <property type="evidence" value="ECO:0007669"/>
    <property type="project" value="UniProtKB-ARBA"/>
</dbReference>
<feature type="transmembrane region" description="Helical" evidence="3">
    <location>
        <begin position="961"/>
        <end position="981"/>
    </location>
</feature>
<keyword evidence="3" id="KW-1133">Transmembrane helix</keyword>
<gene>
    <name evidence="5" type="ordered locus">AM1_2926</name>
</gene>
<dbReference type="InterPro" id="IPR007890">
    <property type="entry name" value="CHASE2"/>
</dbReference>
<accession>B0CBD9</accession>
<evidence type="ECO:0000259" key="4">
    <source>
        <dbReference type="PROSITE" id="PS50125"/>
    </source>
</evidence>
<dbReference type="HOGENOM" id="CLU_010903_0_0_3"/>
<dbReference type="Pfam" id="PF12770">
    <property type="entry name" value="CHAT"/>
    <property type="match status" value="1"/>
</dbReference>
<dbReference type="PROSITE" id="PS50125">
    <property type="entry name" value="GUANYLATE_CYCLASE_2"/>
    <property type="match status" value="1"/>
</dbReference>
<feature type="region of interest" description="Disordered" evidence="2">
    <location>
        <begin position="739"/>
        <end position="759"/>
    </location>
</feature>
<reference evidence="5 6" key="1">
    <citation type="journal article" date="2008" name="Proc. Natl. Acad. Sci. U.S.A.">
        <title>Niche adaptation and genome expansion in the chlorophyll d-producing cyanobacterium Acaryochloris marina.</title>
        <authorList>
            <person name="Swingley W.D."/>
            <person name="Chen M."/>
            <person name="Cheung P.C."/>
            <person name="Conrad A.L."/>
            <person name="Dejesa L.C."/>
            <person name="Hao J."/>
            <person name="Honchak B.M."/>
            <person name="Karbach L.E."/>
            <person name="Kurdoglu A."/>
            <person name="Lahiri S."/>
            <person name="Mastrian S.D."/>
            <person name="Miyashita H."/>
            <person name="Page L."/>
            <person name="Ramakrishna P."/>
            <person name="Satoh S."/>
            <person name="Sattley W.M."/>
            <person name="Shimada Y."/>
            <person name="Taylor H.L."/>
            <person name="Tomo T."/>
            <person name="Tsuchiya T."/>
            <person name="Wang Z.T."/>
            <person name="Raymond J."/>
            <person name="Mimuro M."/>
            <person name="Blankenship R.E."/>
            <person name="Touchman J.W."/>
        </authorList>
    </citation>
    <scope>NUCLEOTIDE SEQUENCE [LARGE SCALE GENOMIC DNA]</scope>
    <source>
        <strain evidence="6">MBIC 11017</strain>
    </source>
</reference>
<proteinExistence type="inferred from homology"/>
<dbReference type="Proteomes" id="UP000000268">
    <property type="component" value="Chromosome"/>
</dbReference>
<evidence type="ECO:0000313" key="5">
    <source>
        <dbReference type="EMBL" id="ABW27924.1"/>
    </source>
</evidence>
<protein>
    <recommendedName>
        <fullName evidence="4">Guanylate cyclase domain-containing protein</fullName>
    </recommendedName>
</protein>
<dbReference type="eggNOG" id="COG2114">
    <property type="taxonomic scope" value="Bacteria"/>
</dbReference>
<dbReference type="Pfam" id="PF00211">
    <property type="entry name" value="Guanylate_cyc"/>
    <property type="match status" value="1"/>
</dbReference>
<sequence>MDKLVVLRMGEGSFTQGFPVTLQVGQENDRPSTEIVGSLPPNPNIPEYYQGWQTAYLNLGLTTRLDAPTEQLTNIDWQELQVNCEQAAQTLHHALDRWLLADTFRPVRDKWLEQLSLQDHIRIILQTDNPQLQRLPWHQWELLTRYPFAELVLSAPTYEGIQRQSSSTAGIKILAILGSSHGINTQADQRLLNQLPHANVTFLVEPQRQELTDQLWDQNWDILFFAGHSHSSNPCDTGHICLNAHETLNIKQLKYSLQQAISKGLQLAIFNSCDGLGLAHHLADLHLPAMVIMREPVPDQVAQYFLKYFLAAFSKGKPFHLAVREARERLHDLEPQFPCATWLPIICQNPAEPPPTWQQLNQNGGDDYSLWRHDNDSAAQIVTIVFTDLVSSTAIKQAMPGLDVTTRNQQYYDTILQPHRQRVTTSLAAFGGRLVKTEGDGFLMSFPGAMQAAQWSIALQQHHEQDPIETPFGPLQVRIGMHTGSPLLNAEDHDYIGQEVDYAYRISDLADGGQILLSEVSAVLLRNAGLTDITVYDHDHCPLKGIGSVPIFEILWDNRQPRPLRGSKPSTVSNALNTDQQPANKTLSEPIARPPIEAEPPAEKVSLFSKVHRFCRRPLWSVLPTSLCLTAALLGIRGLGLLQPMEFWAFDQLLRLRPNEGPDPRLLIVLVTDKDIQAQGDQTRRSSLNDPTLTQLLTKLDEANPKAIGLDIYRDFAVDPNYPKLTTQLKNNERLVVPCKGSDSSSDSDPVGIAPPPEVKAPNRIGFTDFIEDGDGVLRRHILHMNHEPASPCRASFSFGALLAFHYLEQQSKQAFSLKFAEPNGQPLQLQVQTAQPGTDATRTTIFKQLQPHGGYQGINDDRMQGLQLLLNYRALQKPTDIAKTVTLEQVLTGQVNANAIKDKVVLVGVQSSGSGDFWSTPYGAGPTQKVAGVFVQAHMASQIMSAVEDQRSCFKIWPQWADGLWIWGWTMMGSIVAIVFKFTTRTGIVSAVLIGGLFSLCLWGIVQAIWMPLMPALMAFIITTLAVLLVRTQQIDPDHQAS</sequence>
<name>B0CBD9_ACAM1</name>
<dbReference type="KEGG" id="amr:AM1_2926"/>
<feature type="transmembrane region" description="Helical" evidence="3">
    <location>
        <begin position="988"/>
        <end position="1007"/>
    </location>
</feature>
<feature type="domain" description="Guanylate cyclase" evidence="4">
    <location>
        <begin position="383"/>
        <end position="507"/>
    </location>
</feature>
<dbReference type="InterPro" id="IPR001054">
    <property type="entry name" value="A/G_cyclase"/>
</dbReference>
<dbReference type="STRING" id="329726.AM1_2926"/>
<keyword evidence="3" id="KW-0812">Transmembrane</keyword>
<dbReference type="GO" id="GO:0035556">
    <property type="term" value="P:intracellular signal transduction"/>
    <property type="evidence" value="ECO:0007669"/>
    <property type="project" value="InterPro"/>
</dbReference>
<dbReference type="SMART" id="SM00044">
    <property type="entry name" value="CYCc"/>
    <property type="match status" value="1"/>
</dbReference>
<dbReference type="SMART" id="SM01080">
    <property type="entry name" value="CHASE2"/>
    <property type="match status" value="1"/>
</dbReference>
<dbReference type="SUPFAM" id="SSF55073">
    <property type="entry name" value="Nucleotide cyclase"/>
    <property type="match status" value="1"/>
</dbReference>
<keyword evidence="3" id="KW-0472">Membrane</keyword>
<dbReference type="EMBL" id="CP000828">
    <property type="protein sequence ID" value="ABW27924.1"/>
    <property type="molecule type" value="Genomic_DNA"/>
</dbReference>
<evidence type="ECO:0000256" key="1">
    <source>
        <dbReference type="ARBA" id="ARBA00005381"/>
    </source>
</evidence>
<dbReference type="PANTHER" id="PTHR43081:SF1">
    <property type="entry name" value="ADENYLATE CYCLASE, TERMINAL-DIFFERENTIATION SPECIFIC"/>
    <property type="match status" value="1"/>
</dbReference>
<dbReference type="eggNOG" id="COG4252">
    <property type="taxonomic scope" value="Bacteria"/>
</dbReference>
<feature type="transmembrane region" description="Helical" evidence="3">
    <location>
        <begin position="1013"/>
        <end position="1031"/>
    </location>
</feature>
<evidence type="ECO:0000256" key="3">
    <source>
        <dbReference type="SAM" id="Phobius"/>
    </source>
</evidence>
<evidence type="ECO:0000313" key="6">
    <source>
        <dbReference type="Proteomes" id="UP000000268"/>
    </source>
</evidence>
<dbReference type="CDD" id="cd07302">
    <property type="entry name" value="CHD"/>
    <property type="match status" value="1"/>
</dbReference>
<feature type="region of interest" description="Disordered" evidence="2">
    <location>
        <begin position="563"/>
        <end position="596"/>
    </location>
</feature>
<dbReference type="PANTHER" id="PTHR43081">
    <property type="entry name" value="ADENYLATE CYCLASE, TERMINAL-DIFFERENTIATION SPECIFIC-RELATED"/>
    <property type="match status" value="1"/>
</dbReference>
<organism evidence="5 6">
    <name type="scientific">Acaryochloris marina (strain MBIC 11017)</name>
    <dbReference type="NCBI Taxonomy" id="329726"/>
    <lineage>
        <taxon>Bacteria</taxon>
        <taxon>Bacillati</taxon>
        <taxon>Cyanobacteriota</taxon>
        <taxon>Cyanophyceae</taxon>
        <taxon>Acaryochloridales</taxon>
        <taxon>Acaryochloridaceae</taxon>
        <taxon>Acaryochloris</taxon>
    </lineage>
</organism>
<dbReference type="InterPro" id="IPR029787">
    <property type="entry name" value="Nucleotide_cyclase"/>
</dbReference>
<dbReference type="InterPro" id="IPR050697">
    <property type="entry name" value="Adenylyl/Guanylyl_Cyclase_3/4"/>
</dbReference>
<feature type="compositionally biased region" description="Polar residues" evidence="2">
    <location>
        <begin position="568"/>
        <end position="587"/>
    </location>
</feature>
<dbReference type="GO" id="GO:0009190">
    <property type="term" value="P:cyclic nucleotide biosynthetic process"/>
    <property type="evidence" value="ECO:0007669"/>
    <property type="project" value="InterPro"/>
</dbReference>
<evidence type="ECO:0000256" key="2">
    <source>
        <dbReference type="SAM" id="MobiDB-lite"/>
    </source>
</evidence>
<comment type="similarity">
    <text evidence="1">Belongs to the adenylyl cyclase class-3 family.</text>
</comment>